<protein>
    <submittedName>
        <fullName evidence="4">Uncharacterized protein</fullName>
    </submittedName>
</protein>
<reference evidence="4 5" key="1">
    <citation type="submission" date="2017-06" db="EMBL/GenBank/DDBJ databases">
        <title>Comparative genomic analysis of Ambrosia Fusariam Clade fungi.</title>
        <authorList>
            <person name="Stajich J.E."/>
            <person name="Carrillo J."/>
            <person name="Kijimoto T."/>
            <person name="Eskalen A."/>
            <person name="O'Donnell K."/>
            <person name="Kasson M."/>
        </authorList>
    </citation>
    <scope>NUCLEOTIDE SEQUENCE [LARGE SCALE GENOMIC DNA]</scope>
    <source>
        <strain evidence="4 5">NRRL62584</strain>
    </source>
</reference>
<keyword evidence="5" id="KW-1185">Reference proteome</keyword>
<evidence type="ECO:0000256" key="1">
    <source>
        <dbReference type="ARBA" id="ARBA00022737"/>
    </source>
</evidence>
<sequence>MSLETLPVELIELVADNLVFIGDLGALSRTSRRLHLVVDHRLYARDAKHDRKALEWSIRKGSFSVLKKTIQHGADVNKGDDSLIPCEPLTMASGNHHVEIVKLLLEHGADPNPPGPRGFSYTPLSAAAGSGCYEIVKILIEAGADVRATTRYEWGPVALSRAMTVDQNDDIIRLLLEKGALNDMPEHFLRSSFSSRRASIRSVGILTASLHRWWRWKRHPKILPFSYWK</sequence>
<dbReference type="Proteomes" id="UP000288168">
    <property type="component" value="Unassembled WGS sequence"/>
</dbReference>
<dbReference type="PROSITE" id="PS50297">
    <property type="entry name" value="ANK_REP_REGION"/>
    <property type="match status" value="2"/>
</dbReference>
<dbReference type="GO" id="GO:0085020">
    <property type="term" value="P:protein K6-linked ubiquitination"/>
    <property type="evidence" value="ECO:0007669"/>
    <property type="project" value="TreeGrafter"/>
</dbReference>
<dbReference type="PANTHER" id="PTHR24171">
    <property type="entry name" value="ANKYRIN REPEAT DOMAIN-CONTAINING PROTEIN 39-RELATED"/>
    <property type="match status" value="1"/>
</dbReference>
<evidence type="ECO:0000313" key="4">
    <source>
        <dbReference type="EMBL" id="RSL49179.1"/>
    </source>
</evidence>
<dbReference type="OrthoDB" id="20872at2759"/>
<dbReference type="PROSITE" id="PS50088">
    <property type="entry name" value="ANK_REPEAT"/>
    <property type="match status" value="2"/>
</dbReference>
<keyword evidence="1" id="KW-0677">Repeat</keyword>
<name>A0A428P889_9HYPO</name>
<dbReference type="STRING" id="1325734.A0A428P889"/>
<evidence type="ECO:0000256" key="2">
    <source>
        <dbReference type="ARBA" id="ARBA00023043"/>
    </source>
</evidence>
<comment type="caution">
    <text evidence="4">The sequence shown here is derived from an EMBL/GenBank/DDBJ whole genome shotgun (WGS) entry which is preliminary data.</text>
</comment>
<dbReference type="AlphaFoldDB" id="A0A428P889"/>
<accession>A0A428P889</accession>
<feature type="repeat" description="ANK" evidence="3">
    <location>
        <begin position="88"/>
        <end position="116"/>
    </location>
</feature>
<dbReference type="SUPFAM" id="SSF48403">
    <property type="entry name" value="Ankyrin repeat"/>
    <property type="match status" value="1"/>
</dbReference>
<dbReference type="Pfam" id="PF12796">
    <property type="entry name" value="Ank_2"/>
    <property type="match status" value="1"/>
</dbReference>
<feature type="repeat" description="ANK" evidence="3">
    <location>
        <begin position="119"/>
        <end position="151"/>
    </location>
</feature>
<keyword evidence="2 3" id="KW-0040">ANK repeat</keyword>
<organism evidence="4 5">
    <name type="scientific">Fusarium duplospermum</name>
    <dbReference type="NCBI Taxonomy" id="1325734"/>
    <lineage>
        <taxon>Eukaryota</taxon>
        <taxon>Fungi</taxon>
        <taxon>Dikarya</taxon>
        <taxon>Ascomycota</taxon>
        <taxon>Pezizomycotina</taxon>
        <taxon>Sordariomycetes</taxon>
        <taxon>Hypocreomycetidae</taxon>
        <taxon>Hypocreales</taxon>
        <taxon>Nectriaceae</taxon>
        <taxon>Fusarium</taxon>
        <taxon>Fusarium solani species complex</taxon>
    </lineage>
</organism>
<dbReference type="PANTHER" id="PTHR24171:SF8">
    <property type="entry name" value="BRCA1-ASSOCIATED RING DOMAIN PROTEIN 1"/>
    <property type="match status" value="1"/>
</dbReference>
<evidence type="ECO:0000313" key="5">
    <source>
        <dbReference type="Proteomes" id="UP000288168"/>
    </source>
</evidence>
<evidence type="ECO:0000256" key="3">
    <source>
        <dbReference type="PROSITE-ProRule" id="PRU00023"/>
    </source>
</evidence>
<gene>
    <name evidence="4" type="ORF">CEP54_012539</name>
</gene>
<dbReference type="Gene3D" id="1.25.40.20">
    <property type="entry name" value="Ankyrin repeat-containing domain"/>
    <property type="match status" value="1"/>
</dbReference>
<dbReference type="GO" id="GO:0004842">
    <property type="term" value="F:ubiquitin-protein transferase activity"/>
    <property type="evidence" value="ECO:0007669"/>
    <property type="project" value="TreeGrafter"/>
</dbReference>
<dbReference type="SMART" id="SM00248">
    <property type="entry name" value="ANK"/>
    <property type="match status" value="4"/>
</dbReference>
<proteinExistence type="predicted"/>
<dbReference type="InterPro" id="IPR002110">
    <property type="entry name" value="Ankyrin_rpt"/>
</dbReference>
<dbReference type="EMBL" id="NKCI01000184">
    <property type="protein sequence ID" value="RSL49179.1"/>
    <property type="molecule type" value="Genomic_DNA"/>
</dbReference>
<dbReference type="InterPro" id="IPR036770">
    <property type="entry name" value="Ankyrin_rpt-contain_sf"/>
</dbReference>